<dbReference type="InterPro" id="IPR013907">
    <property type="entry name" value="Sds3"/>
</dbReference>
<gene>
    <name evidence="8" type="ORF">BOX15_Mlig016096g1</name>
</gene>
<feature type="non-terminal residue" evidence="8">
    <location>
        <position position="1"/>
    </location>
</feature>
<dbReference type="Proteomes" id="UP000215902">
    <property type="component" value="Unassembled WGS sequence"/>
</dbReference>
<proteinExistence type="predicted"/>
<comment type="subcellular location">
    <subcellularLocation>
        <location evidence="1">Nucleus</location>
    </subcellularLocation>
</comment>
<evidence type="ECO:0000256" key="7">
    <source>
        <dbReference type="SAM" id="MobiDB-lite"/>
    </source>
</evidence>
<evidence type="ECO:0000256" key="5">
    <source>
        <dbReference type="ARBA" id="ARBA00023242"/>
    </source>
</evidence>
<dbReference type="GO" id="GO:0010468">
    <property type="term" value="P:regulation of gene expression"/>
    <property type="evidence" value="ECO:0007669"/>
    <property type="project" value="UniProtKB-ARBA"/>
</dbReference>
<comment type="caution">
    <text evidence="8">The sequence shown here is derived from an EMBL/GenBank/DDBJ whole genome shotgun (WGS) entry which is preliminary data.</text>
</comment>
<evidence type="ECO:0000256" key="4">
    <source>
        <dbReference type="ARBA" id="ARBA00023163"/>
    </source>
</evidence>
<evidence type="ECO:0000313" key="9">
    <source>
        <dbReference type="Proteomes" id="UP000215902"/>
    </source>
</evidence>
<keyword evidence="6" id="KW-0175">Coiled coil</keyword>
<feature type="region of interest" description="Disordered" evidence="7">
    <location>
        <begin position="33"/>
        <end position="53"/>
    </location>
</feature>
<dbReference type="PANTHER" id="PTHR21964">
    <property type="entry name" value="BREAST CANCER METASTASIS-SUPPRESSOR 1"/>
    <property type="match status" value="1"/>
</dbReference>
<dbReference type="EMBL" id="NIVC01001976">
    <property type="protein sequence ID" value="PAA62071.1"/>
    <property type="molecule type" value="Genomic_DNA"/>
</dbReference>
<feature type="compositionally biased region" description="Low complexity" evidence="7">
    <location>
        <begin position="33"/>
        <end position="46"/>
    </location>
</feature>
<dbReference type="STRING" id="282301.A0A267EKR4"/>
<evidence type="ECO:0000256" key="2">
    <source>
        <dbReference type="ARBA" id="ARBA00022491"/>
    </source>
</evidence>
<name>A0A267EKR4_9PLAT</name>
<organism evidence="8 9">
    <name type="scientific">Macrostomum lignano</name>
    <dbReference type="NCBI Taxonomy" id="282301"/>
    <lineage>
        <taxon>Eukaryota</taxon>
        <taxon>Metazoa</taxon>
        <taxon>Spiralia</taxon>
        <taxon>Lophotrochozoa</taxon>
        <taxon>Platyhelminthes</taxon>
        <taxon>Rhabditophora</taxon>
        <taxon>Macrostomorpha</taxon>
        <taxon>Macrostomida</taxon>
        <taxon>Macrostomidae</taxon>
        <taxon>Macrostomum</taxon>
    </lineage>
</organism>
<dbReference type="SMART" id="SM01401">
    <property type="entry name" value="Sds3"/>
    <property type="match status" value="1"/>
</dbReference>
<keyword evidence="5" id="KW-0539">Nucleus</keyword>
<dbReference type="OrthoDB" id="70376at2759"/>
<dbReference type="GO" id="GO:0005654">
    <property type="term" value="C:nucleoplasm"/>
    <property type="evidence" value="ECO:0007669"/>
    <property type="project" value="UniProtKB-ARBA"/>
</dbReference>
<dbReference type="Pfam" id="PF08598">
    <property type="entry name" value="Sds3"/>
    <property type="match status" value="1"/>
</dbReference>
<dbReference type="AlphaFoldDB" id="A0A267EKR4"/>
<feature type="coiled-coil region" evidence="6">
    <location>
        <begin position="103"/>
        <end position="149"/>
    </location>
</feature>
<keyword evidence="2" id="KW-0678">Repressor</keyword>
<evidence type="ECO:0000256" key="6">
    <source>
        <dbReference type="SAM" id="Coils"/>
    </source>
</evidence>
<evidence type="ECO:0000256" key="1">
    <source>
        <dbReference type="ARBA" id="ARBA00004123"/>
    </source>
</evidence>
<evidence type="ECO:0000256" key="3">
    <source>
        <dbReference type="ARBA" id="ARBA00023015"/>
    </source>
</evidence>
<accession>A0A267EKR4</accession>
<evidence type="ECO:0008006" key="10">
    <source>
        <dbReference type="Google" id="ProtNLM"/>
    </source>
</evidence>
<keyword evidence="4" id="KW-0804">Transcription</keyword>
<keyword evidence="3" id="KW-0805">Transcription regulation</keyword>
<protein>
    <recommendedName>
        <fullName evidence="10">Sin3 histone deacetylase corepressor complex component SDS3</fullName>
    </recommendedName>
</protein>
<evidence type="ECO:0000313" key="8">
    <source>
        <dbReference type="EMBL" id="PAA62071.1"/>
    </source>
</evidence>
<sequence>VLTPMLSFGIVLEQPAVTANNHQSPIILSPLSDSIQTQSQQHQQQQATAGTDNRLERLQSRLARLDKGTLPEYQRCKAELEAECQDRQQAARDWYNLRCELINKEHAAEKHSAQRELESRKKELTDLLLAELKEKRRAVEVERASFDLNFDGDVHDVKQPATWRLRNRQPAKVSAAAAAAKEAVGQVDTGSSASGAGGSGVSAASAAAAALLAVAASGDPCSGGISAATAAAAGVASSTSTGASTAAVGGLGSIGAPLWGVGGAFDPLLPDSDIQEDLRIIAKARQRVASTSTTGSSGLTAAGGAGGGAAASGATAGASGVSGTTSASQLQVVDGVLYYRDRSFGRGVQVSLETRRAPRCCGMIVNVSQQEVIIKRSSDGAKIKVSLKHLRSGKFVLKRIPNK</sequence>
<reference evidence="8 9" key="1">
    <citation type="submission" date="2017-06" db="EMBL/GenBank/DDBJ databases">
        <title>A platform for efficient transgenesis in Macrostomum lignano, a flatworm model organism for stem cell research.</title>
        <authorList>
            <person name="Berezikov E."/>
        </authorList>
    </citation>
    <scope>NUCLEOTIDE SEQUENCE [LARGE SCALE GENOMIC DNA]</scope>
    <source>
        <strain evidence="8">DV1</strain>
        <tissue evidence="8">Whole organism</tissue>
    </source>
</reference>
<keyword evidence="9" id="KW-1185">Reference proteome</keyword>